<dbReference type="SMART" id="SM00065">
    <property type="entry name" value="GAF"/>
    <property type="match status" value="1"/>
</dbReference>
<dbReference type="InterPro" id="IPR003018">
    <property type="entry name" value="GAF"/>
</dbReference>
<dbReference type="PROSITE" id="PS50046">
    <property type="entry name" value="PHYTOCHROME_2"/>
    <property type="match status" value="1"/>
</dbReference>
<evidence type="ECO:0000256" key="6">
    <source>
        <dbReference type="ARBA" id="ARBA00022679"/>
    </source>
</evidence>
<dbReference type="Pfam" id="PF07730">
    <property type="entry name" value="HisKA_3"/>
    <property type="match status" value="1"/>
</dbReference>
<keyword evidence="11 14" id="KW-1133">Transmembrane helix</keyword>
<evidence type="ECO:0000256" key="3">
    <source>
        <dbReference type="ARBA" id="ARBA00006402"/>
    </source>
</evidence>
<evidence type="ECO:0000256" key="2">
    <source>
        <dbReference type="ARBA" id="ARBA00004141"/>
    </source>
</evidence>
<dbReference type="Proteomes" id="UP001059617">
    <property type="component" value="Chromosome"/>
</dbReference>
<keyword evidence="7 14" id="KW-0812">Transmembrane</keyword>
<dbReference type="Pfam" id="PF13493">
    <property type="entry name" value="DUF4118"/>
    <property type="match status" value="1"/>
</dbReference>
<dbReference type="EMBL" id="CP073720">
    <property type="protein sequence ID" value="UWP87212.1"/>
    <property type="molecule type" value="Genomic_DNA"/>
</dbReference>
<evidence type="ECO:0000256" key="7">
    <source>
        <dbReference type="ARBA" id="ARBA00022692"/>
    </source>
</evidence>
<keyword evidence="13 14" id="KW-0472">Membrane</keyword>
<dbReference type="InterPro" id="IPR005467">
    <property type="entry name" value="His_kinase_dom"/>
</dbReference>
<dbReference type="InterPro" id="IPR025201">
    <property type="entry name" value="KdpD_TM"/>
</dbReference>
<evidence type="ECO:0000256" key="13">
    <source>
        <dbReference type="ARBA" id="ARBA00023136"/>
    </source>
</evidence>
<keyword evidence="8" id="KW-0547">Nucleotide-binding</keyword>
<evidence type="ECO:0000256" key="8">
    <source>
        <dbReference type="ARBA" id="ARBA00022741"/>
    </source>
</evidence>
<dbReference type="PROSITE" id="PS50109">
    <property type="entry name" value="HIS_KIN"/>
    <property type="match status" value="1"/>
</dbReference>
<dbReference type="InterPro" id="IPR036890">
    <property type="entry name" value="HATPase_C_sf"/>
</dbReference>
<dbReference type="Gene3D" id="3.30.450.40">
    <property type="match status" value="1"/>
</dbReference>
<dbReference type="PANTHER" id="PTHR24421">
    <property type="entry name" value="NITRATE/NITRITE SENSOR PROTEIN NARX-RELATED"/>
    <property type="match status" value="1"/>
</dbReference>
<evidence type="ECO:0000256" key="5">
    <source>
        <dbReference type="ARBA" id="ARBA00022553"/>
    </source>
</evidence>
<protein>
    <recommendedName>
        <fullName evidence="4">histidine kinase</fullName>
        <ecNumber evidence="4">2.7.13.3</ecNumber>
    </recommendedName>
</protein>
<dbReference type="SUPFAM" id="SSF55781">
    <property type="entry name" value="GAF domain-like"/>
    <property type="match status" value="1"/>
</dbReference>
<keyword evidence="5" id="KW-0597">Phosphoprotein</keyword>
<evidence type="ECO:0000256" key="10">
    <source>
        <dbReference type="ARBA" id="ARBA00022840"/>
    </source>
</evidence>
<comment type="subcellular location">
    <subcellularLocation>
        <location evidence="2">Membrane</location>
        <topology evidence="2">Multi-pass membrane protein</topology>
    </subcellularLocation>
</comment>
<dbReference type="CDD" id="cd16917">
    <property type="entry name" value="HATPase_UhpB-NarQ-NarX-like"/>
    <property type="match status" value="1"/>
</dbReference>
<feature type="domain" description="Phytochrome chromophore attachment site" evidence="15">
    <location>
        <begin position="351"/>
        <end position="403"/>
    </location>
</feature>
<dbReference type="SUPFAM" id="SSF55874">
    <property type="entry name" value="ATPase domain of HSP90 chaperone/DNA topoisomerase II/histidine kinase"/>
    <property type="match status" value="1"/>
</dbReference>
<dbReference type="InterPro" id="IPR016132">
    <property type="entry name" value="Phyto_chromo_attachment"/>
</dbReference>
<dbReference type="EC" id="2.7.13.3" evidence="4"/>
<dbReference type="Gene3D" id="1.20.5.1930">
    <property type="match status" value="1"/>
</dbReference>
<dbReference type="InterPro" id="IPR003594">
    <property type="entry name" value="HATPase_dom"/>
</dbReference>
<proteinExistence type="inferred from homology"/>
<evidence type="ECO:0000256" key="1">
    <source>
        <dbReference type="ARBA" id="ARBA00000085"/>
    </source>
</evidence>
<sequence>MSSVSARRNLLEILLPVTPPPVGLGLLLAAVLIVAETLVLFAIDGSSPGGARGALYLVGVLVVASVWGRVPGIATAAVSTVAFNYFHVAPTGRLSLTPEGDLQELAAFMVTALLVSGLADLARSRTVEALRREAESDLAAELARLALSSEDLRSALEVTAQRLARWFDLPRASIDLDDTAGDDRDVALPLCDGPTCLGTLRIPADTPAAVLERIRDRLVPPLAAVLRTARDRQTIISSLRASQQESASLLAEQAALRRVATLVACGTAPAEVFAAVAAELHRLFAGFSTALIRYETDGTVTSVAGLDESGSARLPVANAPIDGDNVSSAILRTGNASRIDSYETATGPIAEYMRRMGIRSGVGVPVLVEGSIWGVALVMSSKADPIPADAEERLRAFTELIATAIANADSRAQLVASRARVVTAADEARRRIERDLHDGAQQRIVSLALELRMAAESVPAEQSAVRQLLSHSVQGLTEVHEGLRDLARGIHPVQLSQGGICPVLRTLARRSTVPVELDLHIGRSLPERVEVAVYFVVSEALTNAAKHSQASVVHVTVETDTSAIRLSVHDDGTGGADVSEGTGLMGLRDRVEALGGRLNIVSPPGQGTTLTAEIPIDDVDMADLVPPGAERRRKSV</sequence>
<evidence type="ECO:0000313" key="18">
    <source>
        <dbReference type="Proteomes" id="UP001059617"/>
    </source>
</evidence>
<dbReference type="Gene3D" id="3.30.565.10">
    <property type="entry name" value="Histidine kinase-like ATPase, C-terminal domain"/>
    <property type="match status" value="1"/>
</dbReference>
<dbReference type="InterPro" id="IPR038318">
    <property type="entry name" value="KdpD_sf"/>
</dbReference>
<dbReference type="InterPro" id="IPR029016">
    <property type="entry name" value="GAF-like_dom_sf"/>
</dbReference>
<accession>A0ABY5WBG8</accession>
<dbReference type="SMART" id="SM00387">
    <property type="entry name" value="HATPase_c"/>
    <property type="match status" value="1"/>
</dbReference>
<dbReference type="Pfam" id="PF01590">
    <property type="entry name" value="GAF"/>
    <property type="match status" value="1"/>
</dbReference>
<keyword evidence="10" id="KW-0067">ATP-binding</keyword>
<evidence type="ECO:0000259" key="15">
    <source>
        <dbReference type="PROSITE" id="PS50046"/>
    </source>
</evidence>
<evidence type="ECO:0000256" key="14">
    <source>
        <dbReference type="SAM" id="Phobius"/>
    </source>
</evidence>
<reference evidence="17" key="1">
    <citation type="submission" date="2021-04" db="EMBL/GenBank/DDBJ databases">
        <authorList>
            <person name="Hartkoorn R.C."/>
            <person name="Beaudoing E."/>
            <person name="Hot D."/>
        </authorList>
    </citation>
    <scope>NUCLEOTIDE SEQUENCE</scope>
    <source>
        <strain evidence="17">NRRL B-16292</strain>
    </source>
</reference>
<comment type="similarity">
    <text evidence="3">In the N-terminal section; belongs to the phytochrome family.</text>
</comment>
<feature type="transmembrane region" description="Helical" evidence="14">
    <location>
        <begin position="55"/>
        <end position="85"/>
    </location>
</feature>
<dbReference type="Pfam" id="PF02518">
    <property type="entry name" value="HATPase_c"/>
    <property type="match status" value="1"/>
</dbReference>
<evidence type="ECO:0000259" key="16">
    <source>
        <dbReference type="PROSITE" id="PS50109"/>
    </source>
</evidence>
<dbReference type="PANTHER" id="PTHR24421:SF10">
    <property type="entry name" value="NITRATE_NITRITE SENSOR PROTEIN NARQ"/>
    <property type="match status" value="1"/>
</dbReference>
<dbReference type="InterPro" id="IPR011712">
    <property type="entry name" value="Sig_transdc_His_kin_sub3_dim/P"/>
</dbReference>
<evidence type="ECO:0000256" key="11">
    <source>
        <dbReference type="ARBA" id="ARBA00022989"/>
    </source>
</evidence>
<evidence type="ECO:0000256" key="4">
    <source>
        <dbReference type="ARBA" id="ARBA00012438"/>
    </source>
</evidence>
<dbReference type="InterPro" id="IPR050482">
    <property type="entry name" value="Sensor_HK_TwoCompSys"/>
</dbReference>
<keyword evidence="9" id="KW-0418">Kinase</keyword>
<dbReference type="Gene3D" id="1.20.120.620">
    <property type="entry name" value="Backbone structure of the membrane domain of e. Coli histidine kinase receptor kdpd"/>
    <property type="match status" value="1"/>
</dbReference>
<organism evidence="17 18">
    <name type="scientific">Dactylosporangium fulvum</name>
    <dbReference type="NCBI Taxonomy" id="53359"/>
    <lineage>
        <taxon>Bacteria</taxon>
        <taxon>Bacillati</taxon>
        <taxon>Actinomycetota</taxon>
        <taxon>Actinomycetes</taxon>
        <taxon>Micromonosporales</taxon>
        <taxon>Micromonosporaceae</taxon>
        <taxon>Dactylosporangium</taxon>
    </lineage>
</organism>
<keyword evidence="6" id="KW-0808">Transferase</keyword>
<reference evidence="17" key="2">
    <citation type="submission" date="2022-09" db="EMBL/GenBank/DDBJ databases">
        <title>Biosynthetic gene clusters of Dactylosporangioum fulvum.</title>
        <authorList>
            <person name="Caradec T."/>
        </authorList>
    </citation>
    <scope>NUCLEOTIDE SEQUENCE</scope>
    <source>
        <strain evidence="17">NRRL B-16292</strain>
    </source>
</reference>
<name>A0ABY5WBG8_9ACTN</name>
<evidence type="ECO:0000256" key="12">
    <source>
        <dbReference type="ARBA" id="ARBA00023012"/>
    </source>
</evidence>
<feature type="domain" description="Histidine kinase" evidence="16">
    <location>
        <begin position="536"/>
        <end position="618"/>
    </location>
</feature>
<keyword evidence="18" id="KW-1185">Reference proteome</keyword>
<evidence type="ECO:0000256" key="9">
    <source>
        <dbReference type="ARBA" id="ARBA00022777"/>
    </source>
</evidence>
<keyword evidence="12" id="KW-0902">Two-component regulatory system</keyword>
<gene>
    <name evidence="17" type="ORF">Dfulv_24405</name>
</gene>
<comment type="catalytic activity">
    <reaction evidence="1">
        <text>ATP + protein L-histidine = ADP + protein N-phospho-L-histidine.</text>
        <dbReference type="EC" id="2.7.13.3"/>
    </reaction>
</comment>
<evidence type="ECO:0000313" key="17">
    <source>
        <dbReference type="EMBL" id="UWP87212.1"/>
    </source>
</evidence>
<feature type="transmembrane region" description="Helical" evidence="14">
    <location>
        <begin position="20"/>
        <end position="43"/>
    </location>
</feature>